<dbReference type="InterPro" id="IPR007364">
    <property type="entry name" value="SFM1-like"/>
</dbReference>
<proteinExistence type="predicted"/>
<evidence type="ECO:0000313" key="1">
    <source>
        <dbReference type="EMBL" id="KAF2431938.1"/>
    </source>
</evidence>
<keyword evidence="2" id="KW-1185">Reference proteome</keyword>
<name>A0A9P4NV30_9PEZI</name>
<sequence length="207" mass="23326">MTSSSKTYIVEHLDPDLESWSSLEYASIAKESHAANSKFYLSSVPKSLVLPENLKAVEGLTVETRSVEEIFGWSKERVCLLDPSAKEELRPEDGEWADVFLFGGILGDDPPRDRTSELRAKGFQGRRLGPVQMTTDTAVRVTRMIIQDKTPLEKIPYIDHPELKVDAHESTVMPFRYVKDEKGGPVMPEGMIDLIKKDSERGIEDLF</sequence>
<dbReference type="EMBL" id="MU007029">
    <property type="protein sequence ID" value="KAF2431938.1"/>
    <property type="molecule type" value="Genomic_DNA"/>
</dbReference>
<accession>A0A9P4NV30</accession>
<dbReference type="AlphaFoldDB" id="A0A9P4NV30"/>
<comment type="caution">
    <text evidence="1">The sequence shown here is derived from an EMBL/GenBank/DDBJ whole genome shotgun (WGS) entry which is preliminary data.</text>
</comment>
<dbReference type="Proteomes" id="UP000800235">
    <property type="component" value="Unassembled WGS sequence"/>
</dbReference>
<dbReference type="PANTHER" id="PTHR35517">
    <property type="entry name" value="PROTEIN ARGININE N-METHYLTRANSFERASE SFM1"/>
    <property type="match status" value="1"/>
</dbReference>
<protein>
    <submittedName>
        <fullName evidence="1">DUF431-domain-containing protein</fullName>
    </submittedName>
</protein>
<dbReference type="OrthoDB" id="373498at2759"/>
<dbReference type="Pfam" id="PF04252">
    <property type="entry name" value="SFM1-like"/>
    <property type="match status" value="1"/>
</dbReference>
<evidence type="ECO:0000313" key="2">
    <source>
        <dbReference type="Proteomes" id="UP000800235"/>
    </source>
</evidence>
<dbReference type="GO" id="GO:0035241">
    <property type="term" value="F:protein-arginine omega-N monomethyltransferase activity"/>
    <property type="evidence" value="ECO:0007669"/>
    <property type="project" value="TreeGrafter"/>
</dbReference>
<gene>
    <name evidence="1" type="ORF">EJ08DRAFT_586602</name>
</gene>
<organism evidence="1 2">
    <name type="scientific">Tothia fuscella</name>
    <dbReference type="NCBI Taxonomy" id="1048955"/>
    <lineage>
        <taxon>Eukaryota</taxon>
        <taxon>Fungi</taxon>
        <taxon>Dikarya</taxon>
        <taxon>Ascomycota</taxon>
        <taxon>Pezizomycotina</taxon>
        <taxon>Dothideomycetes</taxon>
        <taxon>Pleosporomycetidae</taxon>
        <taxon>Venturiales</taxon>
        <taxon>Cylindrosympodiaceae</taxon>
        <taxon>Tothia</taxon>
    </lineage>
</organism>
<dbReference type="CDD" id="cd18090">
    <property type="entry name" value="Arginine_MT_Sfm1"/>
    <property type="match status" value="1"/>
</dbReference>
<reference evidence="1" key="1">
    <citation type="journal article" date="2020" name="Stud. Mycol.">
        <title>101 Dothideomycetes genomes: a test case for predicting lifestyles and emergence of pathogens.</title>
        <authorList>
            <person name="Haridas S."/>
            <person name="Albert R."/>
            <person name="Binder M."/>
            <person name="Bloem J."/>
            <person name="Labutti K."/>
            <person name="Salamov A."/>
            <person name="Andreopoulos B."/>
            <person name="Baker S."/>
            <person name="Barry K."/>
            <person name="Bills G."/>
            <person name="Bluhm B."/>
            <person name="Cannon C."/>
            <person name="Castanera R."/>
            <person name="Culley D."/>
            <person name="Daum C."/>
            <person name="Ezra D."/>
            <person name="Gonzalez J."/>
            <person name="Henrissat B."/>
            <person name="Kuo A."/>
            <person name="Liang C."/>
            <person name="Lipzen A."/>
            <person name="Lutzoni F."/>
            <person name="Magnuson J."/>
            <person name="Mondo S."/>
            <person name="Nolan M."/>
            <person name="Ohm R."/>
            <person name="Pangilinan J."/>
            <person name="Park H.-J."/>
            <person name="Ramirez L."/>
            <person name="Alfaro M."/>
            <person name="Sun H."/>
            <person name="Tritt A."/>
            <person name="Yoshinaga Y."/>
            <person name="Zwiers L.-H."/>
            <person name="Turgeon B."/>
            <person name="Goodwin S."/>
            <person name="Spatafora J."/>
            <person name="Crous P."/>
            <person name="Grigoriev I."/>
        </authorList>
    </citation>
    <scope>NUCLEOTIDE SEQUENCE</scope>
    <source>
        <strain evidence="1">CBS 130266</strain>
    </source>
</reference>
<dbReference type="PANTHER" id="PTHR35517:SF1">
    <property type="entry name" value="PROTEIN ARGININE N-METHYLTRANSFERASE SFM1"/>
    <property type="match status" value="1"/>
</dbReference>